<dbReference type="InterPro" id="IPR004147">
    <property type="entry name" value="ABC1_dom"/>
</dbReference>
<dbReference type="Gene3D" id="1.10.510.10">
    <property type="entry name" value="Transferase(Phosphotransferase) domain 1"/>
    <property type="match status" value="1"/>
</dbReference>
<dbReference type="GO" id="GO:0004672">
    <property type="term" value="F:protein kinase activity"/>
    <property type="evidence" value="ECO:0007669"/>
    <property type="project" value="InterPro"/>
</dbReference>
<dbReference type="PANTHER" id="PTHR43173:SF19">
    <property type="entry name" value="AARF DOMAIN-CONTAINING PROTEIN KINASE 1"/>
    <property type="match status" value="1"/>
</dbReference>
<proteinExistence type="predicted"/>
<dbReference type="RefSeq" id="WP_098503096.1">
    <property type="nucleotide sequence ID" value="NZ_PDJQ01000001.1"/>
</dbReference>
<dbReference type="InterPro" id="IPR051130">
    <property type="entry name" value="Mito_struct-func_regulator"/>
</dbReference>
<dbReference type="GO" id="GO:0005524">
    <property type="term" value="F:ATP binding"/>
    <property type="evidence" value="ECO:0007669"/>
    <property type="project" value="InterPro"/>
</dbReference>
<keyword evidence="2" id="KW-0808">Transferase</keyword>
<dbReference type="EMBL" id="PDJQ01000001">
    <property type="protein sequence ID" value="PFG73651.1"/>
    <property type="molecule type" value="Genomic_DNA"/>
</dbReference>
<dbReference type="InterPro" id="IPR011009">
    <property type="entry name" value="Kinase-like_dom_sf"/>
</dbReference>
<dbReference type="InterPro" id="IPR000719">
    <property type="entry name" value="Prot_kinase_dom"/>
</dbReference>
<evidence type="ECO:0000313" key="3">
    <source>
        <dbReference type="Proteomes" id="UP000223071"/>
    </source>
</evidence>
<keyword evidence="3" id="KW-1185">Reference proteome</keyword>
<feature type="domain" description="Protein kinase" evidence="1">
    <location>
        <begin position="121"/>
        <end position="424"/>
    </location>
</feature>
<accession>A0A2A9HET2</accession>
<sequence length="424" mass="47031">MFETVRRLRRSARVARTGARIYLGYKRTQRRARKLPPAAAEAAWTARHEEFAELLYRLATDLRGLYIKSGQFLGTRTDLLPEPYTRSLSRLQDAVPPHPFPVVRRTIEEQFGAALEDLFAAFDPEPLASASLAQVHRARLPDGRDVVVKVQYPEVAGLVRLDVRNLKALVGIVARLEPNFDYRTVVNEIASQVPMELDFEREAEMTRRVRANLAHLPGVVVPAVVDGYVRPKVLVTEYVEGVRLLDAERRDAHAPDRAALAAAITNAYGHQIMVDGLFQADPHPGNILVLPGGRVALLDFGLTKELPDAARRGFARLVLGTANRDPGEILAAFRELGVRVRNEEPGALLATLAILFEPRPIDAPRAELRERNRALRSNPVEQIPGDLVLLGRVIGLLRGVCASLGTPLSPMQMLRPYAERALAR</sequence>
<organism evidence="2 3">
    <name type="scientific">Tepidiforma thermophila (strain KCTC 52669 / CGMCC 1.13589 / G233)</name>
    <dbReference type="NCBI Taxonomy" id="2761530"/>
    <lineage>
        <taxon>Bacteria</taxon>
        <taxon>Bacillati</taxon>
        <taxon>Chloroflexota</taxon>
        <taxon>Tepidiformia</taxon>
        <taxon>Tepidiformales</taxon>
        <taxon>Tepidiformaceae</taxon>
        <taxon>Tepidiforma</taxon>
    </lineage>
</organism>
<protein>
    <submittedName>
        <fullName evidence="2">AarF domain-containing kinase</fullName>
    </submittedName>
</protein>
<dbReference type="SUPFAM" id="SSF56112">
    <property type="entry name" value="Protein kinase-like (PK-like)"/>
    <property type="match status" value="1"/>
</dbReference>
<dbReference type="Proteomes" id="UP000223071">
    <property type="component" value="Unassembled WGS sequence"/>
</dbReference>
<name>A0A2A9HET2_TEPT2</name>
<dbReference type="AlphaFoldDB" id="A0A2A9HET2"/>
<dbReference type="CDD" id="cd05121">
    <property type="entry name" value="ABC1_ADCK3-like"/>
    <property type="match status" value="1"/>
</dbReference>
<keyword evidence="2" id="KW-0418">Kinase</keyword>
<reference evidence="2 3" key="1">
    <citation type="submission" date="2017-09" db="EMBL/GenBank/DDBJ databases">
        <title>Sequencing the genomes of two abundant thermophiles in Great Basin hot springs: Thermocrinis jamiesonii and novel Chloroflexi Thermoflexus hugenholtzii.</title>
        <authorList>
            <person name="Hedlund B."/>
        </authorList>
    </citation>
    <scope>NUCLEOTIDE SEQUENCE [LARGE SCALE GENOMIC DNA]</scope>
    <source>
        <strain evidence="2 3">G233</strain>
    </source>
</reference>
<gene>
    <name evidence="2" type="ORF">A9A59_0853</name>
</gene>
<evidence type="ECO:0000313" key="2">
    <source>
        <dbReference type="EMBL" id="PFG73651.1"/>
    </source>
</evidence>
<comment type="caution">
    <text evidence="2">The sequence shown here is derived from an EMBL/GenBank/DDBJ whole genome shotgun (WGS) entry which is preliminary data.</text>
</comment>
<evidence type="ECO:0000259" key="1">
    <source>
        <dbReference type="PROSITE" id="PS50011"/>
    </source>
</evidence>
<dbReference type="Pfam" id="PF03109">
    <property type="entry name" value="ABC1"/>
    <property type="match status" value="1"/>
</dbReference>
<dbReference type="PROSITE" id="PS50011">
    <property type="entry name" value="PROTEIN_KINASE_DOM"/>
    <property type="match status" value="1"/>
</dbReference>
<dbReference type="PANTHER" id="PTHR43173">
    <property type="entry name" value="ABC1 FAMILY PROTEIN"/>
    <property type="match status" value="1"/>
</dbReference>